<gene>
    <name evidence="3" type="ORF">P167DRAFT_577905</name>
</gene>
<accession>A0A3N4KE83</accession>
<evidence type="ECO:0000313" key="3">
    <source>
        <dbReference type="EMBL" id="RPB08854.1"/>
    </source>
</evidence>
<evidence type="ECO:0000313" key="4">
    <source>
        <dbReference type="Proteomes" id="UP000277580"/>
    </source>
</evidence>
<keyword evidence="2" id="KW-0732">Signal</keyword>
<dbReference type="EMBL" id="ML119158">
    <property type="protein sequence ID" value="RPB08854.1"/>
    <property type="molecule type" value="Genomic_DNA"/>
</dbReference>
<proteinExistence type="predicted"/>
<feature type="signal peptide" evidence="2">
    <location>
        <begin position="1"/>
        <end position="20"/>
    </location>
</feature>
<evidence type="ECO:0000256" key="2">
    <source>
        <dbReference type="SAM" id="SignalP"/>
    </source>
</evidence>
<feature type="compositionally biased region" description="Basic and acidic residues" evidence="1">
    <location>
        <begin position="44"/>
        <end position="76"/>
    </location>
</feature>
<dbReference type="AlphaFoldDB" id="A0A3N4KE83"/>
<feature type="region of interest" description="Disordered" evidence="1">
    <location>
        <begin position="44"/>
        <end position="89"/>
    </location>
</feature>
<reference evidence="3 4" key="1">
    <citation type="journal article" date="2018" name="Nat. Ecol. Evol.">
        <title>Pezizomycetes genomes reveal the molecular basis of ectomycorrhizal truffle lifestyle.</title>
        <authorList>
            <person name="Murat C."/>
            <person name="Payen T."/>
            <person name="Noel B."/>
            <person name="Kuo A."/>
            <person name="Morin E."/>
            <person name="Chen J."/>
            <person name="Kohler A."/>
            <person name="Krizsan K."/>
            <person name="Balestrini R."/>
            <person name="Da Silva C."/>
            <person name="Montanini B."/>
            <person name="Hainaut M."/>
            <person name="Levati E."/>
            <person name="Barry K.W."/>
            <person name="Belfiori B."/>
            <person name="Cichocki N."/>
            <person name="Clum A."/>
            <person name="Dockter R.B."/>
            <person name="Fauchery L."/>
            <person name="Guy J."/>
            <person name="Iotti M."/>
            <person name="Le Tacon F."/>
            <person name="Lindquist E.A."/>
            <person name="Lipzen A."/>
            <person name="Malagnac F."/>
            <person name="Mello A."/>
            <person name="Molinier V."/>
            <person name="Miyauchi S."/>
            <person name="Poulain J."/>
            <person name="Riccioni C."/>
            <person name="Rubini A."/>
            <person name="Sitrit Y."/>
            <person name="Splivallo R."/>
            <person name="Traeger S."/>
            <person name="Wang M."/>
            <person name="Zifcakova L."/>
            <person name="Wipf D."/>
            <person name="Zambonelli A."/>
            <person name="Paolocci F."/>
            <person name="Nowrousian M."/>
            <person name="Ottonello S."/>
            <person name="Baldrian P."/>
            <person name="Spatafora J.W."/>
            <person name="Henrissat B."/>
            <person name="Nagy L.G."/>
            <person name="Aury J.M."/>
            <person name="Wincker P."/>
            <person name="Grigoriev I.V."/>
            <person name="Bonfante P."/>
            <person name="Martin F.M."/>
        </authorList>
    </citation>
    <scope>NUCLEOTIDE SEQUENCE [LARGE SCALE GENOMIC DNA]</scope>
    <source>
        <strain evidence="3 4">CCBAS932</strain>
    </source>
</reference>
<feature type="chain" id="PRO_5018041179" evidence="2">
    <location>
        <begin position="21"/>
        <end position="110"/>
    </location>
</feature>
<organism evidence="3 4">
    <name type="scientific">Morchella conica CCBAS932</name>
    <dbReference type="NCBI Taxonomy" id="1392247"/>
    <lineage>
        <taxon>Eukaryota</taxon>
        <taxon>Fungi</taxon>
        <taxon>Dikarya</taxon>
        <taxon>Ascomycota</taxon>
        <taxon>Pezizomycotina</taxon>
        <taxon>Pezizomycetes</taxon>
        <taxon>Pezizales</taxon>
        <taxon>Morchellaceae</taxon>
        <taxon>Morchella</taxon>
    </lineage>
</organism>
<dbReference type="OrthoDB" id="5414024at2759"/>
<protein>
    <submittedName>
        <fullName evidence="3">Uncharacterized protein</fullName>
    </submittedName>
</protein>
<keyword evidence="4" id="KW-1185">Reference proteome</keyword>
<sequence>MLFAVLQVFVLMALSAAAASTPVAGLYPRLPIVTSVSSESLAEDERAYKDGSMSEERVREEVTKNERYNKVGKERGGLTPGDGQASSATTLGTVSLGGIVAVGVGLNFIY</sequence>
<evidence type="ECO:0000256" key="1">
    <source>
        <dbReference type="SAM" id="MobiDB-lite"/>
    </source>
</evidence>
<dbReference type="InParanoid" id="A0A3N4KE83"/>
<name>A0A3N4KE83_9PEZI</name>
<dbReference type="Proteomes" id="UP000277580">
    <property type="component" value="Unassembled WGS sequence"/>
</dbReference>